<keyword evidence="15" id="KW-1185">Reference proteome</keyword>
<evidence type="ECO:0000256" key="9">
    <source>
        <dbReference type="ARBA" id="ARBA00038489"/>
    </source>
</evidence>
<protein>
    <recommendedName>
        <fullName evidence="2">thioredoxin-dependent peroxiredoxin</fullName>
        <ecNumber evidence="2">1.11.1.24</ecNumber>
    </recommendedName>
    <alternativeName>
        <fullName evidence="8">Thioredoxin peroxidase</fullName>
    </alternativeName>
    <alternativeName>
        <fullName evidence="10">Thioredoxin-dependent peroxiredoxin Bcp</fullName>
    </alternativeName>
</protein>
<dbReference type="SUPFAM" id="SSF52833">
    <property type="entry name" value="Thioredoxin-like"/>
    <property type="match status" value="1"/>
</dbReference>
<dbReference type="CDD" id="cd02970">
    <property type="entry name" value="PRX_like2"/>
    <property type="match status" value="1"/>
</dbReference>
<dbReference type="PROSITE" id="PS51352">
    <property type="entry name" value="THIOREDOXIN_2"/>
    <property type="match status" value="1"/>
</dbReference>
<dbReference type="PANTHER" id="PTHR42801">
    <property type="entry name" value="THIOREDOXIN-DEPENDENT PEROXIDE REDUCTASE"/>
    <property type="match status" value="1"/>
</dbReference>
<keyword evidence="3" id="KW-0575">Peroxidase</keyword>
<gene>
    <name evidence="14" type="ORF">A4R26_25435</name>
</gene>
<evidence type="ECO:0000256" key="1">
    <source>
        <dbReference type="ARBA" id="ARBA00003330"/>
    </source>
</evidence>
<evidence type="ECO:0000256" key="7">
    <source>
        <dbReference type="ARBA" id="ARBA00023284"/>
    </source>
</evidence>
<dbReference type="PANTHER" id="PTHR42801:SF7">
    <property type="entry name" value="SLL1159 PROTEIN"/>
    <property type="match status" value="1"/>
</dbReference>
<evidence type="ECO:0000256" key="3">
    <source>
        <dbReference type="ARBA" id="ARBA00022559"/>
    </source>
</evidence>
<comment type="catalytic activity">
    <reaction evidence="11">
        <text>a hydroperoxide + [thioredoxin]-dithiol = an alcohol + [thioredoxin]-disulfide + H2O</text>
        <dbReference type="Rhea" id="RHEA:62620"/>
        <dbReference type="Rhea" id="RHEA-COMP:10698"/>
        <dbReference type="Rhea" id="RHEA-COMP:10700"/>
        <dbReference type="ChEBI" id="CHEBI:15377"/>
        <dbReference type="ChEBI" id="CHEBI:29950"/>
        <dbReference type="ChEBI" id="CHEBI:30879"/>
        <dbReference type="ChEBI" id="CHEBI:35924"/>
        <dbReference type="ChEBI" id="CHEBI:50058"/>
        <dbReference type="EC" id="1.11.1.24"/>
    </reaction>
</comment>
<keyword evidence="12" id="KW-0732">Signal</keyword>
<dbReference type="STRING" id="550983.A4R26_25435"/>
<dbReference type="GO" id="GO:0034599">
    <property type="term" value="P:cellular response to oxidative stress"/>
    <property type="evidence" value="ECO:0007669"/>
    <property type="project" value="TreeGrafter"/>
</dbReference>
<evidence type="ECO:0000259" key="13">
    <source>
        <dbReference type="PROSITE" id="PS51352"/>
    </source>
</evidence>
<proteinExistence type="inferred from homology"/>
<evidence type="ECO:0000313" key="14">
    <source>
        <dbReference type="EMBL" id="OQP56735.1"/>
    </source>
</evidence>
<organism evidence="14 15">
    <name type="scientific">Niastella populi</name>
    <dbReference type="NCBI Taxonomy" id="550983"/>
    <lineage>
        <taxon>Bacteria</taxon>
        <taxon>Pseudomonadati</taxon>
        <taxon>Bacteroidota</taxon>
        <taxon>Chitinophagia</taxon>
        <taxon>Chitinophagales</taxon>
        <taxon>Chitinophagaceae</taxon>
        <taxon>Niastella</taxon>
    </lineage>
</organism>
<dbReference type="Gene3D" id="3.40.30.10">
    <property type="entry name" value="Glutaredoxin"/>
    <property type="match status" value="1"/>
</dbReference>
<dbReference type="Proteomes" id="UP000192276">
    <property type="component" value="Unassembled WGS sequence"/>
</dbReference>
<dbReference type="EC" id="1.11.1.24" evidence="2"/>
<evidence type="ECO:0000256" key="8">
    <source>
        <dbReference type="ARBA" id="ARBA00032824"/>
    </source>
</evidence>
<sequence>MAVATLLFVFICSSIRINAQTAAGNPAKPEDISPLLIGEKIPVIQTPDANGNNFDLNAAIAKQPTILIFYRGGWCPYCNKQLSGIQEIEAELKSLGYQIIAISTDSPDNLKSSLTKNKLAYTLLSDADLSISKQFGLAYQAPAAYDKLLPVSSGGKNQDKLLPVPSVFFISKKGVIRFEYINVDFKQRISSDLLKAVAKVVLNEM</sequence>
<dbReference type="GO" id="GO:0005737">
    <property type="term" value="C:cytoplasm"/>
    <property type="evidence" value="ECO:0007669"/>
    <property type="project" value="TreeGrafter"/>
</dbReference>
<keyword evidence="7" id="KW-0676">Redox-active center</keyword>
<dbReference type="GO" id="GO:0008379">
    <property type="term" value="F:thioredoxin peroxidase activity"/>
    <property type="evidence" value="ECO:0007669"/>
    <property type="project" value="TreeGrafter"/>
</dbReference>
<comment type="function">
    <text evidence="1">Thiol-specific peroxidase that catalyzes the reduction of hydrogen peroxide and organic hydroperoxides to water and alcohols, respectively. Plays a role in cell protection against oxidative stress by detoxifying peroxides and as sensor of hydrogen peroxide-mediated signaling events.</text>
</comment>
<comment type="caution">
    <text evidence="14">The sequence shown here is derived from an EMBL/GenBank/DDBJ whole genome shotgun (WGS) entry which is preliminary data.</text>
</comment>
<keyword evidence="4" id="KW-0049">Antioxidant</keyword>
<dbReference type="InterPro" id="IPR036249">
    <property type="entry name" value="Thioredoxin-like_sf"/>
</dbReference>
<evidence type="ECO:0000256" key="5">
    <source>
        <dbReference type="ARBA" id="ARBA00023002"/>
    </source>
</evidence>
<keyword evidence="5" id="KW-0560">Oxidoreductase</keyword>
<name>A0A1V9FEE3_9BACT</name>
<dbReference type="EMBL" id="LWBP01000197">
    <property type="protein sequence ID" value="OQP56735.1"/>
    <property type="molecule type" value="Genomic_DNA"/>
</dbReference>
<dbReference type="AlphaFoldDB" id="A0A1V9FEE3"/>
<comment type="similarity">
    <text evidence="9">Belongs to the peroxiredoxin family. BCP/PrxQ subfamily.</text>
</comment>
<dbReference type="Pfam" id="PF00578">
    <property type="entry name" value="AhpC-TSA"/>
    <property type="match status" value="1"/>
</dbReference>
<evidence type="ECO:0000256" key="11">
    <source>
        <dbReference type="ARBA" id="ARBA00049091"/>
    </source>
</evidence>
<evidence type="ECO:0000313" key="15">
    <source>
        <dbReference type="Proteomes" id="UP000192276"/>
    </source>
</evidence>
<evidence type="ECO:0000256" key="4">
    <source>
        <dbReference type="ARBA" id="ARBA00022862"/>
    </source>
</evidence>
<keyword evidence="6" id="KW-1015">Disulfide bond</keyword>
<feature type="chain" id="PRO_5010719786" description="thioredoxin-dependent peroxiredoxin" evidence="12">
    <location>
        <begin position="20"/>
        <end position="205"/>
    </location>
</feature>
<evidence type="ECO:0000256" key="10">
    <source>
        <dbReference type="ARBA" id="ARBA00042639"/>
    </source>
</evidence>
<dbReference type="GO" id="GO:0045454">
    <property type="term" value="P:cell redox homeostasis"/>
    <property type="evidence" value="ECO:0007669"/>
    <property type="project" value="TreeGrafter"/>
</dbReference>
<feature type="domain" description="Thioredoxin" evidence="13">
    <location>
        <begin position="35"/>
        <end position="203"/>
    </location>
</feature>
<dbReference type="InterPro" id="IPR050924">
    <property type="entry name" value="Peroxiredoxin_BCP/PrxQ"/>
</dbReference>
<evidence type="ECO:0000256" key="2">
    <source>
        <dbReference type="ARBA" id="ARBA00013017"/>
    </source>
</evidence>
<dbReference type="InterPro" id="IPR013766">
    <property type="entry name" value="Thioredoxin_domain"/>
</dbReference>
<feature type="signal peptide" evidence="12">
    <location>
        <begin position="1"/>
        <end position="19"/>
    </location>
</feature>
<accession>A0A1V9FEE3</accession>
<dbReference type="InterPro" id="IPR000866">
    <property type="entry name" value="AhpC/TSA"/>
</dbReference>
<evidence type="ECO:0000256" key="6">
    <source>
        <dbReference type="ARBA" id="ARBA00023157"/>
    </source>
</evidence>
<reference evidence="15" key="1">
    <citation type="submission" date="2016-04" db="EMBL/GenBank/DDBJ databases">
        <authorList>
            <person name="Chen L."/>
            <person name="Zhuang W."/>
            <person name="Wang G."/>
        </authorList>
    </citation>
    <scope>NUCLEOTIDE SEQUENCE [LARGE SCALE GENOMIC DNA]</scope>
    <source>
        <strain evidence="15">208</strain>
    </source>
</reference>
<evidence type="ECO:0000256" key="12">
    <source>
        <dbReference type="SAM" id="SignalP"/>
    </source>
</evidence>